<evidence type="ECO:0000313" key="1">
    <source>
        <dbReference type="EMBL" id="CAG8600049.1"/>
    </source>
</evidence>
<gene>
    <name evidence="1" type="ORF">ACOLOM_LOCUS6648</name>
</gene>
<dbReference type="EMBL" id="CAJVPT010013902">
    <property type="protein sequence ID" value="CAG8600049.1"/>
    <property type="molecule type" value="Genomic_DNA"/>
</dbReference>
<dbReference type="Proteomes" id="UP000789525">
    <property type="component" value="Unassembled WGS sequence"/>
</dbReference>
<keyword evidence="2" id="KW-1185">Reference proteome</keyword>
<comment type="caution">
    <text evidence="1">The sequence shown here is derived from an EMBL/GenBank/DDBJ whole genome shotgun (WGS) entry which is preliminary data.</text>
</comment>
<sequence>GGIPKRENSIPQQTIISSPKIDVHQSEVTLPMEALVSSNVKNHDSVMDCVSLNLEGISPTGSGQINDNLTVDENRSSEGDELKFIRTI</sequence>
<proteinExistence type="predicted"/>
<name>A0ACA9MPC6_9GLOM</name>
<organism evidence="1 2">
    <name type="scientific">Acaulospora colombiana</name>
    <dbReference type="NCBI Taxonomy" id="27376"/>
    <lineage>
        <taxon>Eukaryota</taxon>
        <taxon>Fungi</taxon>
        <taxon>Fungi incertae sedis</taxon>
        <taxon>Mucoromycota</taxon>
        <taxon>Glomeromycotina</taxon>
        <taxon>Glomeromycetes</taxon>
        <taxon>Diversisporales</taxon>
        <taxon>Acaulosporaceae</taxon>
        <taxon>Acaulospora</taxon>
    </lineage>
</organism>
<protein>
    <submittedName>
        <fullName evidence="1">10880_t:CDS:1</fullName>
    </submittedName>
</protein>
<evidence type="ECO:0000313" key="2">
    <source>
        <dbReference type="Proteomes" id="UP000789525"/>
    </source>
</evidence>
<accession>A0ACA9MPC6</accession>
<reference evidence="1" key="1">
    <citation type="submission" date="2021-06" db="EMBL/GenBank/DDBJ databases">
        <authorList>
            <person name="Kallberg Y."/>
            <person name="Tangrot J."/>
            <person name="Rosling A."/>
        </authorList>
    </citation>
    <scope>NUCLEOTIDE SEQUENCE</scope>
    <source>
        <strain evidence="1">CL356</strain>
    </source>
</reference>
<feature type="non-terminal residue" evidence="1">
    <location>
        <position position="1"/>
    </location>
</feature>